<name>I9ELJ6_9BACE</name>
<dbReference type="AlphaFoldDB" id="I9ELJ6"/>
<dbReference type="InterPro" id="IPR014718">
    <property type="entry name" value="GH-type_carb-bd"/>
</dbReference>
<dbReference type="Proteomes" id="UP000003741">
    <property type="component" value="Unassembled WGS sequence"/>
</dbReference>
<proteinExistence type="inferred from homology"/>
<dbReference type="SUPFAM" id="SSF74650">
    <property type="entry name" value="Galactose mutarotase-like"/>
    <property type="match status" value="1"/>
</dbReference>
<evidence type="ECO:0000256" key="4">
    <source>
        <dbReference type="ARBA" id="ARBA00022729"/>
    </source>
</evidence>
<dbReference type="GO" id="GO:0016837">
    <property type="term" value="F:carbon-oxygen lyase activity, acting on polysaccharides"/>
    <property type="evidence" value="ECO:0007669"/>
    <property type="project" value="UniProtKB-ARBA"/>
</dbReference>
<evidence type="ECO:0000313" key="10">
    <source>
        <dbReference type="Proteomes" id="UP000003741"/>
    </source>
</evidence>
<dbReference type="InterPro" id="IPR012970">
    <property type="entry name" value="Lyase_8_alpha_N"/>
</dbReference>
<comment type="cofactor">
    <cofactor evidence="1">
        <name>Ca(2+)</name>
        <dbReference type="ChEBI" id="CHEBI:29108"/>
    </cofactor>
</comment>
<gene>
    <name evidence="9" type="ORF">HMPREF1062_05411</name>
</gene>
<keyword evidence="6" id="KW-0456">Lyase</keyword>
<dbReference type="Pfam" id="PF02884">
    <property type="entry name" value="Lyase_8_C"/>
    <property type="match status" value="1"/>
</dbReference>
<keyword evidence="5" id="KW-0106">Calcium</keyword>
<dbReference type="InterPro" id="IPR011013">
    <property type="entry name" value="Gal_mutarotase_sf_dom"/>
</dbReference>
<evidence type="ECO:0000256" key="6">
    <source>
        <dbReference type="ARBA" id="ARBA00023239"/>
    </source>
</evidence>
<dbReference type="EMBL" id="AGXG01000120">
    <property type="protein sequence ID" value="EIY21074.1"/>
    <property type="molecule type" value="Genomic_DNA"/>
</dbReference>
<dbReference type="InterPro" id="IPR004103">
    <property type="entry name" value="Lyase_8_C"/>
</dbReference>
<dbReference type="InterPro" id="IPR038970">
    <property type="entry name" value="Lyase_8"/>
</dbReference>
<dbReference type="Pfam" id="PF02278">
    <property type="entry name" value="Lyase_8"/>
    <property type="match status" value="1"/>
</dbReference>
<dbReference type="SUPFAM" id="SSF49863">
    <property type="entry name" value="Hyaluronate lyase-like, C-terminal domain"/>
    <property type="match status" value="1"/>
</dbReference>
<evidence type="ECO:0000256" key="5">
    <source>
        <dbReference type="ARBA" id="ARBA00022837"/>
    </source>
</evidence>
<dbReference type="PATRIC" id="fig|997874.3.peg.5552"/>
<dbReference type="Pfam" id="PF22633">
    <property type="entry name" value="F5_F8_type_C_2"/>
    <property type="match status" value="1"/>
</dbReference>
<keyword evidence="10" id="KW-1185">Reference proteome</keyword>
<evidence type="ECO:0000256" key="7">
    <source>
        <dbReference type="PIRSR" id="PIRSR638970-1"/>
    </source>
</evidence>
<evidence type="ECO:0000259" key="8">
    <source>
        <dbReference type="PROSITE" id="PS50022"/>
    </source>
</evidence>
<feature type="domain" description="F5/8 type C" evidence="8">
    <location>
        <begin position="69"/>
        <end position="209"/>
    </location>
</feature>
<dbReference type="InterPro" id="IPR000421">
    <property type="entry name" value="FA58C"/>
</dbReference>
<dbReference type="InterPro" id="IPR003159">
    <property type="entry name" value="Lyase_8_central_dom"/>
</dbReference>
<accession>I9ELJ6</accession>
<dbReference type="InterPro" id="IPR008929">
    <property type="entry name" value="Chondroitin_lyas"/>
</dbReference>
<reference evidence="9 10" key="1">
    <citation type="submission" date="2012-02" db="EMBL/GenBank/DDBJ databases">
        <title>The Genome Sequence of Bacteroides cellulosilyticus CL02T12C19.</title>
        <authorList>
            <consortium name="The Broad Institute Genome Sequencing Platform"/>
            <person name="Earl A."/>
            <person name="Ward D."/>
            <person name="Feldgarden M."/>
            <person name="Gevers D."/>
            <person name="Zitomersky N.L."/>
            <person name="Coyne M.J."/>
            <person name="Comstock L.E."/>
            <person name="Young S.K."/>
            <person name="Zeng Q."/>
            <person name="Gargeya S."/>
            <person name="Fitzgerald M."/>
            <person name="Haas B."/>
            <person name="Abouelleil A."/>
            <person name="Alvarado L."/>
            <person name="Arachchi H.M."/>
            <person name="Berlin A."/>
            <person name="Chapman S.B."/>
            <person name="Gearin G."/>
            <person name="Goldberg J."/>
            <person name="Griggs A."/>
            <person name="Gujja S."/>
            <person name="Hansen M."/>
            <person name="Heiman D."/>
            <person name="Howarth C."/>
            <person name="Larimer J."/>
            <person name="Lui A."/>
            <person name="MacDonald P.J.P."/>
            <person name="McCowen C."/>
            <person name="Montmayeur A."/>
            <person name="Murphy C."/>
            <person name="Neiman D."/>
            <person name="Pearson M."/>
            <person name="Priest M."/>
            <person name="Roberts A."/>
            <person name="Saif S."/>
            <person name="Shea T."/>
            <person name="Sisk P."/>
            <person name="Stolte C."/>
            <person name="Sykes S."/>
            <person name="Wortman J."/>
            <person name="Nusbaum C."/>
            <person name="Birren B."/>
        </authorList>
    </citation>
    <scope>NUCLEOTIDE SEQUENCE [LARGE SCALE GENOMIC DNA]</scope>
    <source>
        <strain evidence="9 10">CL02T12C19</strain>
    </source>
</reference>
<dbReference type="InterPro" id="IPR011071">
    <property type="entry name" value="Lyase_8-like_C"/>
</dbReference>
<sequence>MQCKELVHYRTNSLLKRFLFLKIKKLTFNAVNLTKFLKGSAILLLFSSFVISCHDNDVIEKEEDNQDPDTEESINLALGKTVETRINSITGSGSNTEKANLMTDGDLTTYWESADSYKHSILIDLGSVQEVSKIVVHWIDERGCNAYSLNFGKEKDKIVSVISRNDVEEKAVSTFEGFKEEARYVELVLRGRLGYTGGYRISEIEIYNEDNIEYTNTPEEQKALDTITERLIASYLSDIPDDKNIESFSKSMQADGSWTDIDYNDQISADGWKPNGHLNRLKAMALNYKHPESKFFNNATLLQQIEKGLLCFKKKAPSCSDNWWYNDIGAPQAYMIPLLLLKGHISHENMLVAAAYLKDKIESYIGGGKNLSWIAEIAMHKGCAEDNYSTVQHAFKAIASTLSIVSEQGKEGIKIDGSFHQHHAQIYSGGYGMSLTDDVSKFMEMSVDTQFANEFTLEKKEIFQKLLLEGHLLLSFRNSIDFGTRGRNISRPTSEYTTVPVDVLERAVVGDPANAGIYRAWINHINSGTAFPKANVNKHFWKSDMMTQHGENFYMSAKIISKRTYGTESLNNENIKGYNLPLGATNIMTTGKEYDNIYPVWDWTRIPGTTAIGNQDKTSLEGYQIGNNEFGGGVSDGVNGIIAYKGKYNELQANKAYFFFDNMMFCIGSDISYVQNDNVLTSVEQNLLNGEVIYNDGQEKQLSSNSNMQLKQLKWVYHNNTGYIFRGTDNVTIQNMSQAGSWKDINATGESGLIDKNVFSVWINHGLNPENASYQYIVVPDKSIDAFRDLAEQIDLYIAQNDGSVQAIREGNKYGFVFYKSASTKMDDGLVISSDKPSIVFIEKKGNTYTIAVSDPTYTQANVTLTLNKKMMEKSGVTITEQGSNIIFTLPVGDYVGSSVVDVFTEK</sequence>
<dbReference type="GO" id="GO:0030246">
    <property type="term" value="F:carbohydrate binding"/>
    <property type="evidence" value="ECO:0007669"/>
    <property type="project" value="InterPro"/>
</dbReference>
<dbReference type="PANTHER" id="PTHR38481:SF1">
    <property type="entry name" value="HYALURONATE LYASE"/>
    <property type="match status" value="1"/>
</dbReference>
<comment type="subunit">
    <text evidence="3">Monomer.</text>
</comment>
<dbReference type="InterPro" id="IPR008979">
    <property type="entry name" value="Galactose-bd-like_sf"/>
</dbReference>
<feature type="active site" evidence="7">
    <location>
        <position position="487"/>
    </location>
</feature>
<evidence type="ECO:0000256" key="1">
    <source>
        <dbReference type="ARBA" id="ARBA00001913"/>
    </source>
</evidence>
<dbReference type="Gene3D" id="2.60.220.10">
    <property type="entry name" value="Polysaccharide lyase family 8-like, C-terminal"/>
    <property type="match status" value="1"/>
</dbReference>
<protein>
    <recommendedName>
        <fullName evidence="8">F5/8 type C domain-containing protein</fullName>
    </recommendedName>
</protein>
<dbReference type="PANTHER" id="PTHR38481">
    <property type="entry name" value="HYALURONATE LYASE"/>
    <property type="match status" value="1"/>
</dbReference>
<evidence type="ECO:0000256" key="2">
    <source>
        <dbReference type="ARBA" id="ARBA00006699"/>
    </source>
</evidence>
<dbReference type="PROSITE" id="PS50022">
    <property type="entry name" value="FA58C_3"/>
    <property type="match status" value="1"/>
</dbReference>
<dbReference type="Pfam" id="PF08124">
    <property type="entry name" value="Lyase_8_N"/>
    <property type="match status" value="1"/>
</dbReference>
<feature type="active site" evidence="7">
    <location>
        <position position="422"/>
    </location>
</feature>
<comment type="similarity">
    <text evidence="2">Belongs to the polysaccharide lyase 8 family.</text>
</comment>
<dbReference type="SUPFAM" id="SSF48230">
    <property type="entry name" value="Chondroitin AC/alginate lyase"/>
    <property type="match status" value="1"/>
</dbReference>
<evidence type="ECO:0000256" key="3">
    <source>
        <dbReference type="ARBA" id="ARBA00011245"/>
    </source>
</evidence>
<evidence type="ECO:0000313" key="9">
    <source>
        <dbReference type="EMBL" id="EIY21074.1"/>
    </source>
</evidence>
<dbReference type="GO" id="GO:0005576">
    <property type="term" value="C:extracellular region"/>
    <property type="evidence" value="ECO:0007669"/>
    <property type="project" value="InterPro"/>
</dbReference>
<feature type="active site" evidence="7">
    <location>
        <position position="431"/>
    </location>
</feature>
<dbReference type="Gene3D" id="2.70.98.10">
    <property type="match status" value="1"/>
</dbReference>
<dbReference type="HOGENOM" id="CLU_004172_2_1_10"/>
<keyword evidence="4" id="KW-0732">Signal</keyword>
<organism evidence="9 10">
    <name type="scientific">Bacteroides cellulosilyticus CL02T12C19</name>
    <dbReference type="NCBI Taxonomy" id="997874"/>
    <lineage>
        <taxon>Bacteria</taxon>
        <taxon>Pseudomonadati</taxon>
        <taxon>Bacteroidota</taxon>
        <taxon>Bacteroidia</taxon>
        <taxon>Bacteroidales</taxon>
        <taxon>Bacteroidaceae</taxon>
        <taxon>Bacteroides</taxon>
    </lineage>
</organism>
<dbReference type="Gene3D" id="2.60.120.260">
    <property type="entry name" value="Galactose-binding domain-like"/>
    <property type="match status" value="1"/>
</dbReference>
<dbReference type="Gene3D" id="1.50.10.100">
    <property type="entry name" value="Chondroitin AC/alginate lyase"/>
    <property type="match status" value="1"/>
</dbReference>
<dbReference type="SUPFAM" id="SSF49785">
    <property type="entry name" value="Galactose-binding domain-like"/>
    <property type="match status" value="1"/>
</dbReference>
<dbReference type="GO" id="GO:0005975">
    <property type="term" value="P:carbohydrate metabolic process"/>
    <property type="evidence" value="ECO:0007669"/>
    <property type="project" value="InterPro"/>
</dbReference>
<comment type="caution">
    <text evidence="9">The sequence shown here is derived from an EMBL/GenBank/DDBJ whole genome shotgun (WGS) entry which is preliminary data.</text>
</comment>